<proteinExistence type="evidence at transcript level"/>
<dbReference type="EMBL" id="AK355668">
    <property type="protein sequence ID" value="BAJ86886.1"/>
    <property type="molecule type" value="mRNA"/>
</dbReference>
<evidence type="ECO:0000313" key="1">
    <source>
        <dbReference type="EMBL" id="BAJ86886.1"/>
    </source>
</evidence>
<accession>F2CVL5</accession>
<organism evidence="1">
    <name type="scientific">Hordeum vulgare subsp. vulgare</name>
    <name type="common">Domesticated barley</name>
    <dbReference type="NCBI Taxonomy" id="112509"/>
    <lineage>
        <taxon>Eukaryota</taxon>
        <taxon>Viridiplantae</taxon>
        <taxon>Streptophyta</taxon>
        <taxon>Embryophyta</taxon>
        <taxon>Tracheophyta</taxon>
        <taxon>Spermatophyta</taxon>
        <taxon>Magnoliopsida</taxon>
        <taxon>Liliopsida</taxon>
        <taxon>Poales</taxon>
        <taxon>Poaceae</taxon>
        <taxon>BOP clade</taxon>
        <taxon>Pooideae</taxon>
        <taxon>Triticodae</taxon>
        <taxon>Triticeae</taxon>
        <taxon>Hordeinae</taxon>
        <taxon>Hordeum</taxon>
    </lineage>
</organism>
<reference evidence="1" key="1">
    <citation type="journal article" date="2011" name="Plant Physiol.">
        <title>Comprehensive sequence analysis of 24,783 barley full-length cDNAs derived from 12 clone libraries.</title>
        <authorList>
            <person name="Matsumoto T."/>
            <person name="Tanaka T."/>
            <person name="Sakai H."/>
            <person name="Amano N."/>
            <person name="Kanamori H."/>
            <person name="Kurita K."/>
            <person name="Kikuta A."/>
            <person name="Kamiya K."/>
            <person name="Yamamoto M."/>
            <person name="Ikawa H."/>
            <person name="Fujii N."/>
            <person name="Hori K."/>
            <person name="Itoh T."/>
            <person name="Sato K."/>
        </authorList>
    </citation>
    <scope>NUCLEOTIDE SEQUENCE</scope>
    <source>
        <tissue evidence="1">Shoot</tissue>
    </source>
</reference>
<sequence>MMTSARSIPYLATGASGSVGLPFGGWCVMVGRDDDSLTRSVGGSAARSAPRCGPWCLDCGQRGAGCDTSAAGRIRMDSSLVGSMTVRATSRETLDLLEIERWWCFCVAAPLQGVISEFAPVEGTNDADGARVVAQMPMKITPTMVMVDDGDVFDVARLSRHRC</sequence>
<dbReference type="AlphaFoldDB" id="F2CVL5"/>
<name>F2CVL5_HORVV</name>
<protein>
    <submittedName>
        <fullName evidence="1">Predicted protein</fullName>
    </submittedName>
</protein>